<dbReference type="GO" id="GO:1990904">
    <property type="term" value="C:ribonucleoprotein complex"/>
    <property type="evidence" value="ECO:0007669"/>
    <property type="project" value="UniProtKB-KW"/>
</dbReference>
<evidence type="ECO:0000256" key="1">
    <source>
        <dbReference type="ARBA" id="ARBA00010618"/>
    </source>
</evidence>
<dbReference type="InterPro" id="IPR041988">
    <property type="entry name" value="Ribosomal_uL24_KOW"/>
</dbReference>
<keyword evidence="3" id="KW-0687">Ribonucleoprotein</keyword>
<dbReference type="STRING" id="1745343.A0A2J6QM22"/>
<dbReference type="Proteomes" id="UP000235672">
    <property type="component" value="Unassembled WGS sequence"/>
</dbReference>
<evidence type="ECO:0000313" key="6">
    <source>
        <dbReference type="Proteomes" id="UP000235672"/>
    </source>
</evidence>
<dbReference type="CDD" id="cd06089">
    <property type="entry name" value="KOW_RPL26"/>
    <property type="match status" value="1"/>
</dbReference>
<dbReference type="InterPro" id="IPR003256">
    <property type="entry name" value="Ribosomal_uL24"/>
</dbReference>
<evidence type="ECO:0008006" key="7">
    <source>
        <dbReference type="Google" id="ProtNLM"/>
    </source>
</evidence>
<evidence type="ECO:0000256" key="2">
    <source>
        <dbReference type="ARBA" id="ARBA00022980"/>
    </source>
</evidence>
<dbReference type="GO" id="GO:0003735">
    <property type="term" value="F:structural constituent of ribosome"/>
    <property type="evidence" value="ECO:0007669"/>
    <property type="project" value="InterPro"/>
</dbReference>
<keyword evidence="2" id="KW-0689">Ribosomal protein</keyword>
<dbReference type="SUPFAM" id="SSF50104">
    <property type="entry name" value="Translation proteins SH3-like domain"/>
    <property type="match status" value="1"/>
</dbReference>
<feature type="compositionally biased region" description="Basic and acidic residues" evidence="4">
    <location>
        <begin position="31"/>
        <end position="44"/>
    </location>
</feature>
<dbReference type="InterPro" id="IPR008991">
    <property type="entry name" value="Translation_prot_SH3-like_sf"/>
</dbReference>
<name>A0A2J6QM22_9HELO</name>
<proteinExistence type="inferred from homology"/>
<evidence type="ECO:0000256" key="3">
    <source>
        <dbReference type="ARBA" id="ARBA00023274"/>
    </source>
</evidence>
<keyword evidence="6" id="KW-1185">Reference proteome</keyword>
<dbReference type="EMBL" id="KZ613466">
    <property type="protein sequence ID" value="PMD27300.1"/>
    <property type="molecule type" value="Genomic_DNA"/>
</dbReference>
<dbReference type="PANTHER" id="PTHR12903">
    <property type="entry name" value="MITOCHONDRIAL RIBOSOMAL PROTEIN L24"/>
    <property type="match status" value="1"/>
</dbReference>
<dbReference type="Gene3D" id="2.30.30.30">
    <property type="match status" value="1"/>
</dbReference>
<feature type="region of interest" description="Disordered" evidence="4">
    <location>
        <begin position="17"/>
        <end position="44"/>
    </location>
</feature>
<dbReference type="GO" id="GO:0005840">
    <property type="term" value="C:ribosome"/>
    <property type="evidence" value="ECO:0007669"/>
    <property type="project" value="UniProtKB-KW"/>
</dbReference>
<reference evidence="5 6" key="1">
    <citation type="submission" date="2016-05" db="EMBL/GenBank/DDBJ databases">
        <title>A degradative enzymes factory behind the ericoid mycorrhizal symbiosis.</title>
        <authorList>
            <consortium name="DOE Joint Genome Institute"/>
            <person name="Martino E."/>
            <person name="Morin E."/>
            <person name="Grelet G."/>
            <person name="Kuo A."/>
            <person name="Kohler A."/>
            <person name="Daghino S."/>
            <person name="Barry K."/>
            <person name="Choi C."/>
            <person name="Cichocki N."/>
            <person name="Clum A."/>
            <person name="Copeland A."/>
            <person name="Hainaut M."/>
            <person name="Haridas S."/>
            <person name="Labutti K."/>
            <person name="Lindquist E."/>
            <person name="Lipzen A."/>
            <person name="Khouja H.-R."/>
            <person name="Murat C."/>
            <person name="Ohm R."/>
            <person name="Olson A."/>
            <person name="Spatafora J."/>
            <person name="Veneault-Fourrey C."/>
            <person name="Henrissat B."/>
            <person name="Grigoriev I."/>
            <person name="Martin F."/>
            <person name="Perotto S."/>
        </authorList>
    </citation>
    <scope>NUCLEOTIDE SEQUENCE [LARGE SCALE GENOMIC DNA]</scope>
    <source>
        <strain evidence="5 6">UAMH 7357</strain>
    </source>
</reference>
<dbReference type="AlphaFoldDB" id="A0A2J6QM22"/>
<dbReference type="GO" id="GO:0006412">
    <property type="term" value="P:translation"/>
    <property type="evidence" value="ECO:0007669"/>
    <property type="project" value="InterPro"/>
</dbReference>
<feature type="compositionally biased region" description="Basic residues" evidence="4">
    <location>
        <begin position="17"/>
        <end position="30"/>
    </location>
</feature>
<organism evidence="5 6">
    <name type="scientific">Hyaloscypha hepaticicola</name>
    <dbReference type="NCBI Taxonomy" id="2082293"/>
    <lineage>
        <taxon>Eukaryota</taxon>
        <taxon>Fungi</taxon>
        <taxon>Dikarya</taxon>
        <taxon>Ascomycota</taxon>
        <taxon>Pezizomycotina</taxon>
        <taxon>Leotiomycetes</taxon>
        <taxon>Helotiales</taxon>
        <taxon>Hyaloscyphaceae</taxon>
        <taxon>Hyaloscypha</taxon>
    </lineage>
</organism>
<protein>
    <recommendedName>
        <fullName evidence="7">KOW domain-containing protein</fullName>
    </recommendedName>
</protein>
<evidence type="ECO:0000313" key="5">
    <source>
        <dbReference type="EMBL" id="PMD27300.1"/>
    </source>
</evidence>
<gene>
    <name evidence="5" type="ORF">NA56DRAFT_684699</name>
</gene>
<dbReference type="Pfam" id="PF22682">
    <property type="entry name" value="Ribosomal_uL24m-like"/>
    <property type="match status" value="1"/>
</dbReference>
<sequence>MQKVIQRTILAEKQAARRLRTRKDKQKREHQKTDREQNSFVRREVTQNLKSRRFERREDWELGPLAPRRDVGNKKDTFGAVSTQQLRGPTLTFEERKEKLKDLGGFRLNLVKGDRVVLLEGRDKGKIGKITATDTSRAECTVQGLNMVDIEVPQYMISETDTDKRPVRTIEKPVPLDKVRLVFPLTDPETGVTRDVIVKKLVSGKLWVDKVTGKRKWARIIPGLDIAVPWPKVEPKEHKDCAVDTLRAEVETRTFVPTLFRPPFPSTVIDELRNKYSIFRTRHDPEYIAAKMKEDELKAEKKKLAEEMRTPLKEINRKLRKMRKAKGKGELTVDMLEKLGRIIAAKRQVALDAAGMEKVEQVPETIAA</sequence>
<comment type="similarity">
    <text evidence="1">Belongs to the universal ribosomal protein uL24 family.</text>
</comment>
<evidence type="ECO:0000256" key="4">
    <source>
        <dbReference type="SAM" id="MobiDB-lite"/>
    </source>
</evidence>
<dbReference type="OrthoDB" id="359154at2759"/>
<dbReference type="GO" id="GO:0003723">
    <property type="term" value="F:RNA binding"/>
    <property type="evidence" value="ECO:0007669"/>
    <property type="project" value="InterPro"/>
</dbReference>
<accession>A0A2J6QM22</accession>
<dbReference type="InterPro" id="IPR014722">
    <property type="entry name" value="Rib_uL2_dom2"/>
</dbReference>